<keyword evidence="3" id="KW-1185">Reference proteome</keyword>
<organism evidence="2 3">
    <name type="scientific">Mesocestoides corti</name>
    <name type="common">Flatworm</name>
    <dbReference type="NCBI Taxonomy" id="53468"/>
    <lineage>
        <taxon>Eukaryota</taxon>
        <taxon>Metazoa</taxon>
        <taxon>Spiralia</taxon>
        <taxon>Lophotrochozoa</taxon>
        <taxon>Platyhelminthes</taxon>
        <taxon>Cestoda</taxon>
        <taxon>Eucestoda</taxon>
        <taxon>Cyclophyllidea</taxon>
        <taxon>Mesocestoididae</taxon>
        <taxon>Mesocestoides</taxon>
    </lineage>
</organism>
<protein>
    <recommendedName>
        <fullName evidence="1">EF-hand domain-containing protein</fullName>
    </recommendedName>
</protein>
<dbReference type="STRING" id="53468.A0A0R3U6H0"/>
<dbReference type="InterPro" id="IPR000261">
    <property type="entry name" value="EH_dom"/>
</dbReference>
<dbReference type="Proteomes" id="UP000267029">
    <property type="component" value="Unassembled WGS sequence"/>
</dbReference>
<dbReference type="Pfam" id="PF12763">
    <property type="entry name" value="EH"/>
    <property type="match status" value="1"/>
</dbReference>
<reference evidence="2 3" key="1">
    <citation type="submission" date="2018-10" db="EMBL/GenBank/DDBJ databases">
        <authorList>
            <consortium name="Pathogen Informatics"/>
        </authorList>
    </citation>
    <scope>NUCLEOTIDE SEQUENCE [LARGE SCALE GENOMIC DNA]</scope>
</reference>
<feature type="domain" description="EF-hand" evidence="1">
    <location>
        <begin position="28"/>
        <end position="63"/>
    </location>
</feature>
<evidence type="ECO:0000313" key="3">
    <source>
        <dbReference type="Proteomes" id="UP000267029"/>
    </source>
</evidence>
<dbReference type="InterPro" id="IPR002048">
    <property type="entry name" value="EF_hand_dom"/>
</dbReference>
<evidence type="ECO:0000313" key="2">
    <source>
        <dbReference type="EMBL" id="VDD76368.1"/>
    </source>
</evidence>
<dbReference type="OrthoDB" id="428774at2759"/>
<sequence length="156" mass="17640">MTQEMPKAALVRTVEKLLEPATGKSICLTATELLAVWDFFDIDRDGALLAEEYEIFVRVLGEILKTVFPNYARTSLPDLLTAAITPSAPYQIGIDEISRLLSGEERFLLVFRKLSNIQSSFDFMKVSETDFVQESSRSGANLTLMAMDFWTARNYR</sequence>
<dbReference type="GO" id="GO:0005509">
    <property type="term" value="F:calcium ion binding"/>
    <property type="evidence" value="ECO:0007669"/>
    <property type="project" value="InterPro"/>
</dbReference>
<gene>
    <name evidence="2" type="ORF">MCOS_LOCUS2371</name>
</gene>
<name>A0A0R3U6H0_MESCO</name>
<proteinExistence type="predicted"/>
<dbReference type="AlphaFoldDB" id="A0A0R3U6H0"/>
<dbReference type="PROSITE" id="PS50222">
    <property type="entry name" value="EF_HAND_2"/>
    <property type="match status" value="1"/>
</dbReference>
<evidence type="ECO:0000259" key="1">
    <source>
        <dbReference type="PROSITE" id="PS50222"/>
    </source>
</evidence>
<dbReference type="EMBL" id="UXSR01000380">
    <property type="protein sequence ID" value="VDD76368.1"/>
    <property type="molecule type" value="Genomic_DNA"/>
</dbReference>
<accession>A0A0R3U6H0</accession>